<accession>A0A8J5YPH8</accession>
<proteinExistence type="predicted"/>
<dbReference type="Pfam" id="PF14392">
    <property type="entry name" value="zf-CCHC_4"/>
    <property type="match status" value="1"/>
</dbReference>
<keyword evidence="3" id="KW-1185">Reference proteome</keyword>
<evidence type="ECO:0000259" key="1">
    <source>
        <dbReference type="Pfam" id="PF14392"/>
    </source>
</evidence>
<organism evidence="2 3">
    <name type="scientific">Gossypium anomalum</name>
    <dbReference type="NCBI Taxonomy" id="47600"/>
    <lineage>
        <taxon>Eukaryota</taxon>
        <taxon>Viridiplantae</taxon>
        <taxon>Streptophyta</taxon>
        <taxon>Embryophyta</taxon>
        <taxon>Tracheophyta</taxon>
        <taxon>Spermatophyta</taxon>
        <taxon>Magnoliopsida</taxon>
        <taxon>eudicotyledons</taxon>
        <taxon>Gunneridae</taxon>
        <taxon>Pentapetalae</taxon>
        <taxon>rosids</taxon>
        <taxon>malvids</taxon>
        <taxon>Malvales</taxon>
        <taxon>Malvaceae</taxon>
        <taxon>Malvoideae</taxon>
        <taxon>Gossypium</taxon>
    </lineage>
</organism>
<dbReference type="AlphaFoldDB" id="A0A8J5YPH8"/>
<dbReference type="InterPro" id="IPR025836">
    <property type="entry name" value="Zn_knuckle_CX2CX4HX4C"/>
</dbReference>
<reference evidence="2 3" key="1">
    <citation type="journal article" date="2021" name="bioRxiv">
        <title>The Gossypium anomalum genome as a resource for cotton improvement and evolutionary analysis of hybrid incompatibility.</title>
        <authorList>
            <person name="Grover C.E."/>
            <person name="Yuan D."/>
            <person name="Arick M.A."/>
            <person name="Miller E.R."/>
            <person name="Hu G."/>
            <person name="Peterson D.G."/>
            <person name="Wendel J.F."/>
            <person name="Udall J.A."/>
        </authorList>
    </citation>
    <scope>NUCLEOTIDE SEQUENCE [LARGE SCALE GENOMIC DNA]</scope>
    <source>
        <strain evidence="2">JFW-Udall</strain>
        <tissue evidence="2">Leaf</tissue>
    </source>
</reference>
<dbReference type="Proteomes" id="UP000701853">
    <property type="component" value="Chromosome 12"/>
</dbReference>
<protein>
    <recommendedName>
        <fullName evidence="1">Zinc knuckle CX2CX4HX4C domain-containing protein</fullName>
    </recommendedName>
</protein>
<name>A0A8J5YPH8_9ROSI</name>
<comment type="caution">
    <text evidence="2">The sequence shown here is derived from an EMBL/GenBank/DDBJ whole genome shotgun (WGS) entry which is preliminary data.</text>
</comment>
<evidence type="ECO:0000313" key="2">
    <source>
        <dbReference type="EMBL" id="KAG8474409.1"/>
    </source>
</evidence>
<dbReference type="EMBL" id="JAHUZN010000012">
    <property type="protein sequence ID" value="KAG8474409.1"/>
    <property type="molecule type" value="Genomic_DNA"/>
</dbReference>
<dbReference type="OrthoDB" id="1743559at2759"/>
<sequence>MADVERNFADLSLEDEEVVVVQLASERLDLGASFENCFVGSFLTSGVVNFQSMRATLENVDTDRIKASRPWNFNSHLLVMCKLRDGDDPKTVPLFNEEFWVLVQDLPHGFMSELVKLLKRKKKIVLPNGTQTYVSFACKKLKLFCFLCGILGHGKSFCPVRILQEKQDLIIGWDISLHAPTRQAVAPKSVWLREEDMFGMANFGATNSANEKINEDTGTFSTTMVLDGTGMILPHSNFLFTLTSSAFTIQTMWISHLSGCPTAVGMCKCRGQTAKPHAHVPGRVKNPEHSVLKFQDVGDTRPEYTSMC</sequence>
<gene>
    <name evidence="2" type="ORF">CXB51_034093</name>
</gene>
<feature type="domain" description="Zinc knuckle CX2CX4HX4C" evidence="1">
    <location>
        <begin position="118"/>
        <end position="159"/>
    </location>
</feature>
<evidence type="ECO:0000313" key="3">
    <source>
        <dbReference type="Proteomes" id="UP000701853"/>
    </source>
</evidence>